<keyword evidence="7" id="KW-1185">Reference proteome</keyword>
<dbReference type="STRING" id="177199.A0A420YIG6"/>
<feature type="region of interest" description="Disordered" evidence="4">
    <location>
        <begin position="397"/>
        <end position="450"/>
    </location>
</feature>
<protein>
    <recommendedName>
        <fullName evidence="2">RNA polymerase II holoenzyme cyclin-like subunit</fullName>
    </recommendedName>
</protein>
<evidence type="ECO:0000256" key="4">
    <source>
        <dbReference type="SAM" id="MobiDB-lite"/>
    </source>
</evidence>
<organism evidence="6 7">
    <name type="scientific">Coniochaeta pulveracea</name>
    <dbReference type="NCBI Taxonomy" id="177199"/>
    <lineage>
        <taxon>Eukaryota</taxon>
        <taxon>Fungi</taxon>
        <taxon>Dikarya</taxon>
        <taxon>Ascomycota</taxon>
        <taxon>Pezizomycotina</taxon>
        <taxon>Sordariomycetes</taxon>
        <taxon>Sordariomycetidae</taxon>
        <taxon>Coniochaetales</taxon>
        <taxon>Coniochaetaceae</taxon>
        <taxon>Coniochaeta</taxon>
    </lineage>
</organism>
<keyword evidence="3" id="KW-0195">Cyclin</keyword>
<name>A0A420YIG6_9PEZI</name>
<evidence type="ECO:0000256" key="1">
    <source>
        <dbReference type="ARBA" id="ARBA00008638"/>
    </source>
</evidence>
<dbReference type="GO" id="GO:0016538">
    <property type="term" value="F:cyclin-dependent protein serine/threonine kinase regulator activity"/>
    <property type="evidence" value="ECO:0007669"/>
    <property type="project" value="InterPro"/>
</dbReference>
<evidence type="ECO:0000256" key="2">
    <source>
        <dbReference type="ARBA" id="ARBA00014912"/>
    </source>
</evidence>
<dbReference type="InterPro" id="IPR013763">
    <property type="entry name" value="Cyclin-like_dom"/>
</dbReference>
<dbReference type="GO" id="GO:0006357">
    <property type="term" value="P:regulation of transcription by RNA polymerase II"/>
    <property type="evidence" value="ECO:0007669"/>
    <property type="project" value="InterPro"/>
</dbReference>
<reference evidence="6 7" key="1">
    <citation type="submission" date="2018-08" db="EMBL/GenBank/DDBJ databases">
        <title>Draft genome of the lignicolous fungus Coniochaeta pulveracea.</title>
        <authorList>
            <person name="Borstlap C.J."/>
            <person name="De Witt R.N."/>
            <person name="Botha A."/>
            <person name="Volschenk H."/>
        </authorList>
    </citation>
    <scope>NUCLEOTIDE SEQUENCE [LARGE SCALE GENOMIC DNA]</scope>
    <source>
        <strain evidence="6 7">CAB683</strain>
    </source>
</reference>
<gene>
    <name evidence="6" type="primary">CTK2</name>
    <name evidence="6" type="ORF">DL546_008773</name>
</gene>
<dbReference type="OrthoDB" id="4951845at2759"/>
<dbReference type="SUPFAM" id="SSF47954">
    <property type="entry name" value="Cyclin-like"/>
    <property type="match status" value="2"/>
</dbReference>
<feature type="region of interest" description="Disordered" evidence="4">
    <location>
        <begin position="1"/>
        <end position="39"/>
    </location>
</feature>
<evidence type="ECO:0000313" key="7">
    <source>
        <dbReference type="Proteomes" id="UP000275385"/>
    </source>
</evidence>
<feature type="compositionally biased region" description="Basic residues" evidence="4">
    <location>
        <begin position="428"/>
        <end position="450"/>
    </location>
</feature>
<evidence type="ECO:0000259" key="5">
    <source>
        <dbReference type="SMART" id="SM00385"/>
    </source>
</evidence>
<dbReference type="EMBL" id="QVQW01000008">
    <property type="protein sequence ID" value="RKU47645.1"/>
    <property type="molecule type" value="Genomic_DNA"/>
</dbReference>
<dbReference type="Gene3D" id="1.10.472.10">
    <property type="entry name" value="Cyclin-like"/>
    <property type="match status" value="1"/>
</dbReference>
<sequence>MRTSLSTDMAPHSSRTTTAADAPPTPVDPSAPKGPDPGNISIANQYTFEQRIRLMLRENGCDPAREDIYRVQGVQLIDNVREALHLPVKTFVTASIYYHKFRLCHKDAEYNFQDAALASLFVACKVEDTIKKSKEILCAAHNLKYPDHPLAQDDKSFQRPSELIIGLERLILETISFDFRVRYPQKTLVKTIRRLLTPDAAKDFLAVAYDMSIDLYKSFAPIKQTTFTTVMAIVELTSLMTGLHNAKIRNLDLHQWHTNRGCVVETMLDLLDLYAHFHKNTKVGSQFPLDRFIEVKISLNQEVDSNKRLGRYETWCDRCEAEVKDIHPITPGSATSPATTGSFSMITSNVKRSIKSTDATMRFVFDEDEARRELDIVDDFFREDFEEYEVEVEEKIPEVEVPQAPRHGPAHPRHSNDRGHGWAPYPRGGRHGHGHGHGHHDRHRGGRRYG</sequence>
<dbReference type="InterPro" id="IPR006671">
    <property type="entry name" value="Cyclin_N"/>
</dbReference>
<feature type="compositionally biased region" description="Pro residues" evidence="4">
    <location>
        <begin position="23"/>
        <end position="35"/>
    </location>
</feature>
<dbReference type="AlphaFoldDB" id="A0A420YIG6"/>
<dbReference type="InterPro" id="IPR043198">
    <property type="entry name" value="Cyclin/Ssn8"/>
</dbReference>
<keyword evidence="6" id="KW-0418">Kinase</keyword>
<dbReference type="GO" id="GO:0016301">
    <property type="term" value="F:kinase activity"/>
    <property type="evidence" value="ECO:0007669"/>
    <property type="project" value="UniProtKB-KW"/>
</dbReference>
<dbReference type="Proteomes" id="UP000275385">
    <property type="component" value="Unassembled WGS sequence"/>
</dbReference>
<dbReference type="Pfam" id="PF00134">
    <property type="entry name" value="Cyclin_N"/>
    <property type="match status" value="1"/>
</dbReference>
<keyword evidence="6" id="KW-0808">Transferase</keyword>
<evidence type="ECO:0000256" key="3">
    <source>
        <dbReference type="RuleBase" id="RU000383"/>
    </source>
</evidence>
<dbReference type="InterPro" id="IPR036915">
    <property type="entry name" value="Cyclin-like_sf"/>
</dbReference>
<proteinExistence type="inferred from homology"/>
<dbReference type="SMART" id="SM00385">
    <property type="entry name" value="CYCLIN"/>
    <property type="match status" value="1"/>
</dbReference>
<dbReference type="PANTHER" id="PTHR10026">
    <property type="entry name" value="CYCLIN"/>
    <property type="match status" value="1"/>
</dbReference>
<feature type="domain" description="Cyclin-like" evidence="5">
    <location>
        <begin position="75"/>
        <end position="173"/>
    </location>
</feature>
<comment type="caution">
    <text evidence="6">The sequence shown here is derived from an EMBL/GenBank/DDBJ whole genome shotgun (WGS) entry which is preliminary data.</text>
</comment>
<evidence type="ECO:0000313" key="6">
    <source>
        <dbReference type="EMBL" id="RKU47645.1"/>
    </source>
</evidence>
<accession>A0A420YIG6</accession>
<comment type="similarity">
    <text evidence="1">Belongs to the cyclin family. Cyclin C subfamily.</text>
</comment>